<reference evidence="2 3" key="1">
    <citation type="submission" date="2015-06" db="EMBL/GenBank/DDBJ databases">
        <title>Draft Genome Sequence of Parabacteroides goldsteinii with Putative Novel Metallo-Beta-Lactamases Isolated from a Blood Culture from a Human Patient.</title>
        <authorList>
            <person name="Krogh T.J."/>
            <person name="Agergaard C.N."/>
            <person name="Moller-Jensen J."/>
            <person name="Justesen U.S."/>
        </authorList>
    </citation>
    <scope>NUCLEOTIDE SEQUENCE [LARGE SCALE GENOMIC DNA]</scope>
    <source>
        <strain evidence="2 3">910340</strain>
    </source>
</reference>
<protein>
    <recommendedName>
        <fullName evidence="4">6-bladed beta-propeller</fullName>
    </recommendedName>
</protein>
<dbReference type="PROSITE" id="PS51257">
    <property type="entry name" value="PROKAR_LIPOPROTEIN"/>
    <property type="match status" value="1"/>
</dbReference>
<dbReference type="AlphaFoldDB" id="A0A0J6CCJ7"/>
<gene>
    <name evidence="2" type="ORF">ACM15_25830</name>
</gene>
<accession>A0A0J6CCJ7</accession>
<feature type="chain" id="PRO_5005269066" description="6-bladed beta-propeller" evidence="1">
    <location>
        <begin position="22"/>
        <end position="364"/>
    </location>
</feature>
<dbReference type="GeneID" id="69979449"/>
<evidence type="ECO:0000313" key="3">
    <source>
        <dbReference type="Proteomes" id="UP000036166"/>
    </source>
</evidence>
<sequence>MNKCALLVVCGLFLACNQPQAKTVNENPVKIELASLIERGPAETISLNNWSKSIKFVPLETEKLPAVKGISKIIQKNDKLLIVHAQKASVFDLEGKYLYDIGQQGNKPENFTNLQNLSVRNDTIFIKDKNNQIKLYNWQGKFIGQISTPELPILDLYPVLNTDVFLGHIPNRTGENKNRLAIFRDATVLNLIPTYSKFERADGNTVITLTSEMRTFDGNVSAFKELFNDTIFQIKPDYSLHPYAIINLGKNKATEEHRYTLTPGMFTQKNFDMFDNKIALSAIGEKDDIIYMVPYNKNIKPYTFSFNKKNGKAYYQKITYPESQFDLTDNSIFTPSFISTDGKFLIDLEFTKNDNKPVIVLVER</sequence>
<keyword evidence="1" id="KW-0732">Signal</keyword>
<evidence type="ECO:0000313" key="2">
    <source>
        <dbReference type="EMBL" id="KMM30828.1"/>
    </source>
</evidence>
<name>A0A0J6CCJ7_9BACT</name>
<dbReference type="RefSeq" id="WP_048317996.1">
    <property type="nucleotide sequence ID" value="NZ_AP031410.1"/>
</dbReference>
<dbReference type="Proteomes" id="UP000036166">
    <property type="component" value="Unassembled WGS sequence"/>
</dbReference>
<dbReference type="Gene3D" id="2.120.10.30">
    <property type="entry name" value="TolB, C-terminal domain"/>
    <property type="match status" value="1"/>
</dbReference>
<dbReference type="InterPro" id="IPR011042">
    <property type="entry name" value="6-blade_b-propeller_TolB-like"/>
</dbReference>
<dbReference type="EMBL" id="LFJV01000146">
    <property type="protein sequence ID" value="KMM30828.1"/>
    <property type="molecule type" value="Genomic_DNA"/>
</dbReference>
<comment type="caution">
    <text evidence="2">The sequence shown here is derived from an EMBL/GenBank/DDBJ whole genome shotgun (WGS) entry which is preliminary data.</text>
</comment>
<dbReference type="PATRIC" id="fig|328812.4.peg.1232"/>
<evidence type="ECO:0008006" key="4">
    <source>
        <dbReference type="Google" id="ProtNLM"/>
    </source>
</evidence>
<dbReference type="Pfam" id="PF17170">
    <property type="entry name" value="DUF5128"/>
    <property type="match status" value="1"/>
</dbReference>
<feature type="signal peptide" evidence="1">
    <location>
        <begin position="1"/>
        <end position="21"/>
    </location>
</feature>
<organism evidence="2 3">
    <name type="scientific">Parabacteroides goldsteinii</name>
    <dbReference type="NCBI Taxonomy" id="328812"/>
    <lineage>
        <taxon>Bacteria</taxon>
        <taxon>Pseudomonadati</taxon>
        <taxon>Bacteroidota</taxon>
        <taxon>Bacteroidia</taxon>
        <taxon>Bacteroidales</taxon>
        <taxon>Tannerellaceae</taxon>
        <taxon>Parabacteroides</taxon>
    </lineage>
</organism>
<evidence type="ECO:0000256" key="1">
    <source>
        <dbReference type="SAM" id="SignalP"/>
    </source>
</evidence>
<proteinExistence type="predicted"/>